<name>A0A5C4TIA8_9BACL</name>
<keyword evidence="4" id="KW-0560">Oxidoreductase</keyword>
<proteinExistence type="predicted"/>
<reference evidence="5 6" key="1">
    <citation type="submission" date="2019-05" db="EMBL/GenBank/DDBJ databases">
        <title>We sequenced the genome of Paenibacillus hemerocallicola KCTC 33185 for further insight into its adaptation and study the phylogeny of Paenibacillus.</title>
        <authorList>
            <person name="Narsing Rao M.P."/>
        </authorList>
    </citation>
    <scope>NUCLEOTIDE SEQUENCE [LARGE SCALE GENOMIC DNA]</scope>
    <source>
        <strain evidence="5 6">KCTC 33185</strain>
    </source>
</reference>
<evidence type="ECO:0000256" key="4">
    <source>
        <dbReference type="ARBA" id="ARBA00023002"/>
    </source>
</evidence>
<evidence type="ECO:0000313" key="6">
    <source>
        <dbReference type="Proteomes" id="UP000307943"/>
    </source>
</evidence>
<keyword evidence="3" id="KW-0521">NADP</keyword>
<dbReference type="Gene3D" id="3.40.50.720">
    <property type="entry name" value="NAD(P)-binding Rossmann-like Domain"/>
    <property type="match status" value="1"/>
</dbReference>
<sequence length="110" mass="12068">MPNSCAETPFAGMSSYCSSKAGLNMFTECVNMEQQNAAYPVRLLVVYPGMIDTGMQSVARNSKADQLPTAHFFQQAYDEGVLATPEQTAEGIIRLLERGRQDACIVKQLD</sequence>
<evidence type="ECO:0000256" key="2">
    <source>
        <dbReference type="ARBA" id="ARBA00022490"/>
    </source>
</evidence>
<dbReference type="GO" id="GO:0004757">
    <property type="term" value="F:sepiapterin reductase (NADP+) activity"/>
    <property type="evidence" value="ECO:0007669"/>
    <property type="project" value="TreeGrafter"/>
</dbReference>
<dbReference type="AlphaFoldDB" id="A0A5C4TIA8"/>
<organism evidence="5 6">
    <name type="scientific">Paenibacillus hemerocallicola</name>
    <dbReference type="NCBI Taxonomy" id="1172614"/>
    <lineage>
        <taxon>Bacteria</taxon>
        <taxon>Bacillati</taxon>
        <taxon>Bacillota</taxon>
        <taxon>Bacilli</taxon>
        <taxon>Bacillales</taxon>
        <taxon>Paenibacillaceae</taxon>
        <taxon>Paenibacillus</taxon>
    </lineage>
</organism>
<dbReference type="GO" id="GO:0005737">
    <property type="term" value="C:cytoplasm"/>
    <property type="evidence" value="ECO:0007669"/>
    <property type="project" value="UniProtKB-SubCell"/>
</dbReference>
<keyword evidence="6" id="KW-1185">Reference proteome</keyword>
<gene>
    <name evidence="5" type="ORF">FE784_01390</name>
</gene>
<dbReference type="InterPro" id="IPR002347">
    <property type="entry name" value="SDR_fam"/>
</dbReference>
<dbReference type="RefSeq" id="WP_139600314.1">
    <property type="nucleotide sequence ID" value="NZ_VDCQ01000001.1"/>
</dbReference>
<accession>A0A5C4TIA8</accession>
<dbReference type="InterPro" id="IPR036291">
    <property type="entry name" value="NAD(P)-bd_dom_sf"/>
</dbReference>
<dbReference type="Pfam" id="PF00106">
    <property type="entry name" value="adh_short"/>
    <property type="match status" value="1"/>
</dbReference>
<protein>
    <submittedName>
        <fullName evidence="5">SDR family NAD(P)-dependent oxidoreductase</fullName>
    </submittedName>
</protein>
<dbReference type="OrthoDB" id="9794387at2"/>
<evidence type="ECO:0000256" key="3">
    <source>
        <dbReference type="ARBA" id="ARBA00022857"/>
    </source>
</evidence>
<evidence type="ECO:0000256" key="1">
    <source>
        <dbReference type="ARBA" id="ARBA00004496"/>
    </source>
</evidence>
<dbReference type="SUPFAM" id="SSF51735">
    <property type="entry name" value="NAD(P)-binding Rossmann-fold domains"/>
    <property type="match status" value="1"/>
</dbReference>
<evidence type="ECO:0000313" key="5">
    <source>
        <dbReference type="EMBL" id="TNJ68337.1"/>
    </source>
</evidence>
<keyword evidence="2" id="KW-0963">Cytoplasm</keyword>
<dbReference type="PANTHER" id="PTHR44085">
    <property type="entry name" value="SEPIAPTERIN REDUCTASE"/>
    <property type="match status" value="1"/>
</dbReference>
<dbReference type="Proteomes" id="UP000307943">
    <property type="component" value="Unassembled WGS sequence"/>
</dbReference>
<comment type="subcellular location">
    <subcellularLocation>
        <location evidence="1">Cytoplasm</location>
    </subcellularLocation>
</comment>
<dbReference type="PANTHER" id="PTHR44085:SF2">
    <property type="entry name" value="SEPIAPTERIN REDUCTASE"/>
    <property type="match status" value="1"/>
</dbReference>
<dbReference type="EMBL" id="VDCQ01000001">
    <property type="protein sequence ID" value="TNJ68337.1"/>
    <property type="molecule type" value="Genomic_DNA"/>
</dbReference>
<dbReference type="InterPro" id="IPR051721">
    <property type="entry name" value="Biopterin_syn/organic_redct"/>
</dbReference>
<dbReference type="GO" id="GO:0006729">
    <property type="term" value="P:tetrahydrobiopterin biosynthetic process"/>
    <property type="evidence" value="ECO:0007669"/>
    <property type="project" value="TreeGrafter"/>
</dbReference>
<comment type="caution">
    <text evidence="5">The sequence shown here is derived from an EMBL/GenBank/DDBJ whole genome shotgun (WGS) entry which is preliminary data.</text>
</comment>